<dbReference type="AlphaFoldDB" id="A0A0D6JB61"/>
<protein>
    <submittedName>
        <fullName evidence="1">Uncharacterized protein</fullName>
    </submittedName>
</protein>
<dbReference type="EMBL" id="LN829119">
    <property type="protein sequence ID" value="CPR16229.1"/>
    <property type="molecule type" value="Genomic_DNA"/>
</dbReference>
<name>A0A0D6JB61_9HYPH</name>
<proteinExistence type="predicted"/>
<sequence length="89" mass="10098">MVCTEYEYENHFCVHRLTPWSGISETLHTDQDVDMMVQYSDTDGLIRVVGGRDVESGFSCGVHRGYHHAYRRGRRSREGEGKDTAGSVC</sequence>
<keyword evidence="2" id="KW-1185">Reference proteome</keyword>
<organism evidence="1 2">
    <name type="scientific">Candidatus Filomicrobium marinum</name>
    <dbReference type="NCBI Taxonomy" id="1608628"/>
    <lineage>
        <taxon>Bacteria</taxon>
        <taxon>Pseudomonadati</taxon>
        <taxon>Pseudomonadota</taxon>
        <taxon>Alphaproteobacteria</taxon>
        <taxon>Hyphomicrobiales</taxon>
        <taxon>Hyphomicrobiaceae</taxon>
        <taxon>Filomicrobium</taxon>
    </lineage>
</organism>
<dbReference type="KEGG" id="fil:BN1229_v1_0710"/>
<gene>
    <name evidence="1" type="ORF">YBN1229_v1_0713</name>
</gene>
<reference evidence="2" key="1">
    <citation type="submission" date="2015-02" db="EMBL/GenBank/DDBJ databases">
        <authorList>
            <person name="Chooi Y.-H."/>
        </authorList>
    </citation>
    <scope>NUCLEOTIDE SEQUENCE [LARGE SCALE GENOMIC DNA]</scope>
    <source>
        <strain evidence="2">strain Y</strain>
    </source>
</reference>
<evidence type="ECO:0000313" key="2">
    <source>
        <dbReference type="Proteomes" id="UP000033187"/>
    </source>
</evidence>
<evidence type="ECO:0000313" key="1">
    <source>
        <dbReference type="EMBL" id="CPR16229.1"/>
    </source>
</evidence>
<dbReference type="Proteomes" id="UP000033187">
    <property type="component" value="Chromosome 1"/>
</dbReference>
<accession>A0A0D6JB61</accession>
<dbReference type="KEGG" id="fiy:BN1229_v1_0713"/>